<dbReference type="InterPro" id="IPR000719">
    <property type="entry name" value="Prot_kinase_dom"/>
</dbReference>
<dbReference type="PANTHER" id="PTHR44329:SF288">
    <property type="entry name" value="MITOGEN-ACTIVATED PROTEIN KINASE KINASE KINASE 20"/>
    <property type="match status" value="1"/>
</dbReference>
<dbReference type="InterPro" id="IPR051681">
    <property type="entry name" value="Ser/Thr_Kinases-Pseudokinases"/>
</dbReference>
<protein>
    <submittedName>
        <fullName evidence="6">Serine/threonineprotein kinase</fullName>
    </submittedName>
</protein>
<dbReference type="InterPro" id="IPR011009">
    <property type="entry name" value="Kinase-like_dom_sf"/>
</dbReference>
<dbReference type="InterPro" id="IPR001245">
    <property type="entry name" value="Ser-Thr/Tyr_kinase_cat_dom"/>
</dbReference>
<dbReference type="Gene3D" id="3.30.200.20">
    <property type="entry name" value="Phosphorylase Kinase, domain 1"/>
    <property type="match status" value="1"/>
</dbReference>
<dbReference type="PANTHER" id="PTHR44329">
    <property type="entry name" value="SERINE/THREONINE-PROTEIN KINASE TNNI3K-RELATED"/>
    <property type="match status" value="1"/>
</dbReference>
<evidence type="ECO:0000259" key="5">
    <source>
        <dbReference type="PROSITE" id="PS50011"/>
    </source>
</evidence>
<dbReference type="STRING" id="1202772.A0A1V9YK22"/>
<keyword evidence="3 6" id="KW-0418">Kinase</keyword>
<dbReference type="SUPFAM" id="SSF56112">
    <property type="entry name" value="Protein kinase-like (PK-like)"/>
    <property type="match status" value="2"/>
</dbReference>
<gene>
    <name evidence="6" type="ORF">ACHHYP_11036</name>
</gene>
<keyword evidence="2" id="KW-0547">Nucleotide-binding</keyword>
<evidence type="ECO:0000256" key="3">
    <source>
        <dbReference type="ARBA" id="ARBA00022777"/>
    </source>
</evidence>
<dbReference type="Gene3D" id="1.10.510.10">
    <property type="entry name" value="Transferase(Phosphotransferase) domain 1"/>
    <property type="match status" value="2"/>
</dbReference>
<evidence type="ECO:0000313" key="7">
    <source>
        <dbReference type="Proteomes" id="UP000243579"/>
    </source>
</evidence>
<keyword evidence="7" id="KW-1185">Reference proteome</keyword>
<evidence type="ECO:0000256" key="2">
    <source>
        <dbReference type="ARBA" id="ARBA00022741"/>
    </source>
</evidence>
<organism evidence="6 7">
    <name type="scientific">Achlya hypogyna</name>
    <name type="common">Oomycete</name>
    <name type="synonym">Protoachlya hypogyna</name>
    <dbReference type="NCBI Taxonomy" id="1202772"/>
    <lineage>
        <taxon>Eukaryota</taxon>
        <taxon>Sar</taxon>
        <taxon>Stramenopiles</taxon>
        <taxon>Oomycota</taxon>
        <taxon>Saprolegniomycetes</taxon>
        <taxon>Saprolegniales</taxon>
        <taxon>Achlyaceae</taxon>
        <taxon>Achlya</taxon>
    </lineage>
</organism>
<dbReference type="EMBL" id="JNBR01001534">
    <property type="protein sequence ID" value="OQR86072.1"/>
    <property type="molecule type" value="Genomic_DNA"/>
</dbReference>
<dbReference type="Pfam" id="PF07714">
    <property type="entry name" value="PK_Tyr_Ser-Thr"/>
    <property type="match status" value="1"/>
</dbReference>
<comment type="caution">
    <text evidence="6">The sequence shown here is derived from an EMBL/GenBank/DDBJ whole genome shotgun (WGS) entry which is preliminary data.</text>
</comment>
<keyword evidence="4" id="KW-0067">ATP-binding</keyword>
<feature type="domain" description="Protein kinase" evidence="5">
    <location>
        <begin position="65"/>
        <end position="324"/>
    </location>
</feature>
<evidence type="ECO:0000256" key="1">
    <source>
        <dbReference type="ARBA" id="ARBA00022679"/>
    </source>
</evidence>
<keyword evidence="1" id="KW-0808">Transferase</keyword>
<feature type="domain" description="Protein kinase" evidence="5">
    <location>
        <begin position="386"/>
        <end position="652"/>
    </location>
</feature>
<evidence type="ECO:0000256" key="4">
    <source>
        <dbReference type="ARBA" id="ARBA00022840"/>
    </source>
</evidence>
<accession>A0A1V9YK22</accession>
<dbReference type="Proteomes" id="UP000243579">
    <property type="component" value="Unassembled WGS sequence"/>
</dbReference>
<dbReference type="AlphaFoldDB" id="A0A1V9YK22"/>
<evidence type="ECO:0000313" key="6">
    <source>
        <dbReference type="EMBL" id="OQR86072.1"/>
    </source>
</evidence>
<dbReference type="GO" id="GO:0005524">
    <property type="term" value="F:ATP binding"/>
    <property type="evidence" value="ECO:0007669"/>
    <property type="project" value="UniProtKB-KW"/>
</dbReference>
<sequence>MGNCLRTTAVEAPKAVVASTYPVTEEPSPNTVSPPTSHRLDAGAVLSASLEVHEAFVPIAQLRLDTRAEALAISPWDATYHGTYNGAAVLIKHMSRHDVRKSAVDRLLYTLRLMLTTRHPNLVQFFGASWDAPDAICMITERLEGGDLAAVLASEMPLPPKARVTMLLDVARAMAYLHCQEPAIVHRDLKGANIHLSRDLRAKVANLENSTYLDAEPLVAVVGTPVWVAPEIMRGAAYDEKVDIYSFAMVMVEVLNRSPPFVDVPRSEKHQLLRQIAFHDLRPSITSPEEWPPALLQLMECCWQSEPTQRPPFADIIESLETILSSMGERCLSLVFIKPPLPVQPRTPPPMPPTAGFERGRAQTTINDYLSTDLTLSAVAIPFKQLRLGDRVGDAMSPPWECVRGGTYLGTPVLVKQLFRATIEDAAVVRFSAVLRLVLDMHHPNIVQFIGASWDSEQSICMVTERLDRGDLASLLASDEALSVADGVSMLLDIARGMAYLHAHTPQVLHRDLKGANIHITRDMKAKIANFEFSREKHSGDMTLLGSPSWTAPEILRGQKDYNEKVDVYSFAMVVVEIMTRKAPYAELKGQRKRSIVKKIAHEGLRPVLEGLDATWPHSLLRLAKECWAEDPDRRPSFPAIVTALTELTELVAT</sequence>
<dbReference type="Pfam" id="PF00069">
    <property type="entry name" value="Pkinase"/>
    <property type="match status" value="1"/>
</dbReference>
<proteinExistence type="predicted"/>
<dbReference type="PROSITE" id="PS50011">
    <property type="entry name" value="PROTEIN_KINASE_DOM"/>
    <property type="match status" value="2"/>
</dbReference>
<dbReference type="OrthoDB" id="70797at2759"/>
<dbReference type="GO" id="GO:0004674">
    <property type="term" value="F:protein serine/threonine kinase activity"/>
    <property type="evidence" value="ECO:0007669"/>
    <property type="project" value="TreeGrafter"/>
</dbReference>
<dbReference type="SMART" id="SM00220">
    <property type="entry name" value="S_TKc"/>
    <property type="match status" value="2"/>
</dbReference>
<name>A0A1V9YK22_ACHHY</name>
<reference evidence="6 7" key="1">
    <citation type="journal article" date="2014" name="Genome Biol. Evol.">
        <title>The secreted proteins of Achlya hypogyna and Thraustotheca clavata identify the ancestral oomycete secretome and reveal gene acquisitions by horizontal gene transfer.</title>
        <authorList>
            <person name="Misner I."/>
            <person name="Blouin N."/>
            <person name="Leonard G."/>
            <person name="Richards T.A."/>
            <person name="Lane C.E."/>
        </authorList>
    </citation>
    <scope>NUCLEOTIDE SEQUENCE [LARGE SCALE GENOMIC DNA]</scope>
    <source>
        <strain evidence="6 7">ATCC 48635</strain>
    </source>
</reference>